<dbReference type="Proteomes" id="UP000228996">
    <property type="component" value="Unassembled WGS sequence"/>
</dbReference>
<dbReference type="Gene3D" id="3.40.50.1010">
    <property type="entry name" value="5'-nuclease"/>
    <property type="match status" value="1"/>
</dbReference>
<dbReference type="SMART" id="SM00670">
    <property type="entry name" value="PINc"/>
    <property type="match status" value="1"/>
</dbReference>
<gene>
    <name evidence="2" type="ORF">COT44_03060</name>
</gene>
<dbReference type="SUPFAM" id="SSF88723">
    <property type="entry name" value="PIN domain-like"/>
    <property type="match status" value="1"/>
</dbReference>
<evidence type="ECO:0000313" key="2">
    <source>
        <dbReference type="EMBL" id="PIU03398.1"/>
    </source>
</evidence>
<organism evidence="2 3">
    <name type="scientific">Candidatus Shapirobacteria bacterium CG08_land_8_20_14_0_20_39_18</name>
    <dbReference type="NCBI Taxonomy" id="1974883"/>
    <lineage>
        <taxon>Bacteria</taxon>
        <taxon>Candidatus Shapironibacteriota</taxon>
    </lineage>
</organism>
<dbReference type="PANTHER" id="PTHR42188">
    <property type="entry name" value="23S RRNA-SPECIFIC ENDONUCLEASE VAPC20"/>
    <property type="match status" value="1"/>
</dbReference>
<evidence type="ECO:0000313" key="3">
    <source>
        <dbReference type="Proteomes" id="UP000228996"/>
    </source>
</evidence>
<feature type="domain" description="PIN" evidence="1">
    <location>
        <begin position="1"/>
        <end position="127"/>
    </location>
</feature>
<comment type="caution">
    <text evidence="2">The sequence shown here is derived from an EMBL/GenBank/DDBJ whole genome shotgun (WGS) entry which is preliminary data.</text>
</comment>
<sequence length="133" mass="15439">MNVFVDASFLIALFHTHDAFHTKAQTTLKKLKQDSFQPIYSNIVLAETTNFLFRLKGPKTASKLFKLIQKSDIQEVPLTKETFEVGYEILFSQKSRKDMGFFDCLHVATMKQSSIDTILTFDSHFKKYVRVYD</sequence>
<dbReference type="EMBL" id="PEYO01000017">
    <property type="protein sequence ID" value="PIU03398.1"/>
    <property type="molecule type" value="Genomic_DNA"/>
</dbReference>
<protein>
    <recommendedName>
        <fullName evidence="1">PIN domain-containing protein</fullName>
    </recommendedName>
</protein>
<reference evidence="3" key="1">
    <citation type="submission" date="2017-09" db="EMBL/GenBank/DDBJ databases">
        <title>Depth-based differentiation of microbial function through sediment-hosted aquifers and enrichment of novel symbionts in the deep terrestrial subsurface.</title>
        <authorList>
            <person name="Probst A.J."/>
            <person name="Ladd B."/>
            <person name="Jarett J.K."/>
            <person name="Geller-Mcgrath D.E."/>
            <person name="Sieber C.M.K."/>
            <person name="Emerson J.B."/>
            <person name="Anantharaman K."/>
            <person name="Thomas B.C."/>
            <person name="Malmstrom R."/>
            <person name="Stieglmeier M."/>
            <person name="Klingl A."/>
            <person name="Woyke T."/>
            <person name="Ryan C.M."/>
            <person name="Banfield J.F."/>
        </authorList>
    </citation>
    <scope>NUCLEOTIDE SEQUENCE [LARGE SCALE GENOMIC DNA]</scope>
</reference>
<dbReference type="Pfam" id="PF01850">
    <property type="entry name" value="PIN"/>
    <property type="match status" value="1"/>
</dbReference>
<evidence type="ECO:0000259" key="1">
    <source>
        <dbReference type="SMART" id="SM00670"/>
    </source>
</evidence>
<proteinExistence type="predicted"/>
<dbReference type="InterPro" id="IPR039018">
    <property type="entry name" value="VapC20-like"/>
</dbReference>
<name>A0A2M6XCJ5_9BACT</name>
<dbReference type="InterPro" id="IPR002716">
    <property type="entry name" value="PIN_dom"/>
</dbReference>
<dbReference type="InterPro" id="IPR029060">
    <property type="entry name" value="PIN-like_dom_sf"/>
</dbReference>
<dbReference type="PANTHER" id="PTHR42188:SF1">
    <property type="entry name" value="23S RRNA-SPECIFIC ENDONUCLEASE VAPC20"/>
    <property type="match status" value="1"/>
</dbReference>
<accession>A0A2M6XCJ5</accession>
<dbReference type="GO" id="GO:0004521">
    <property type="term" value="F:RNA endonuclease activity"/>
    <property type="evidence" value="ECO:0007669"/>
    <property type="project" value="InterPro"/>
</dbReference>
<dbReference type="AlphaFoldDB" id="A0A2M6XCJ5"/>
<dbReference type="GO" id="GO:0016075">
    <property type="term" value="P:rRNA catabolic process"/>
    <property type="evidence" value="ECO:0007669"/>
    <property type="project" value="TreeGrafter"/>
</dbReference>